<dbReference type="PANTHER" id="PTHR47757:SF1">
    <property type="entry name" value="SERPENTINE RECEPTOR, CLASS E (EPSILON)"/>
    <property type="match status" value="1"/>
</dbReference>
<dbReference type="Pfam" id="PF03125">
    <property type="entry name" value="Sre"/>
    <property type="match status" value="1"/>
</dbReference>
<sequence length="438" mass="50865">MSLYPFFAPRSVYSPVHHLLREVSDLERQIEPLFQSLCQNEMFKSDNEKFSVNLNVSDYKPEELKIDLDGRKLKIEGNQKVENEHGFSKRSFSRIVLLPEDADLAAITSNLTEDGQLSIEAPRVPKDTGRSIPINVNPAVKDTPKENGKTIRILYSSAVFHKNLNYLFIWVSVSWFESLVFKVISTFYITGIANSGVPENHTQFWYSRNPALFPRIESISGIRPLHIASLLRWHYFFTITTMIFCTAAERLCATYFILDYESKRRTYIFYLIMVFSNLFNIPMSFLTYYNILQLLHAFLYMVIANIAAGLMFTASLIVNNRIIRKFSKDASSYTLPIRFQARENIKAIKMIERIIIVGFILIAFGFLCVAALLYNIYPNSNTIVLFLFEVVAHLNPMIICPLVLMSLNKWDDRFEQKKSIEYRNETDVYFKQLKNAWE</sequence>
<dbReference type="InterPro" id="IPR002068">
    <property type="entry name" value="A-crystallin/Hsp20_dom"/>
</dbReference>
<feature type="transmembrane region" description="Helical" evidence="8">
    <location>
        <begin position="354"/>
        <end position="377"/>
    </location>
</feature>
<evidence type="ECO:0000256" key="4">
    <source>
        <dbReference type="ARBA" id="ARBA00022989"/>
    </source>
</evidence>
<feature type="transmembrane region" description="Helical" evidence="8">
    <location>
        <begin position="233"/>
        <end position="258"/>
    </location>
</feature>
<dbReference type="InterPro" id="IPR008978">
    <property type="entry name" value="HSP20-like_chaperone"/>
</dbReference>
<keyword evidence="5 8" id="KW-0472">Membrane</keyword>
<evidence type="ECO:0000313" key="11">
    <source>
        <dbReference type="Proteomes" id="UP000494206"/>
    </source>
</evidence>
<dbReference type="PRINTS" id="PR00299">
    <property type="entry name" value="ACRYSTALLIN"/>
</dbReference>
<evidence type="ECO:0000313" key="10">
    <source>
        <dbReference type="EMBL" id="CAB3411325.1"/>
    </source>
</evidence>
<evidence type="ECO:0000256" key="8">
    <source>
        <dbReference type="SAM" id="Phobius"/>
    </source>
</evidence>
<evidence type="ECO:0000256" key="6">
    <source>
        <dbReference type="PROSITE-ProRule" id="PRU00285"/>
    </source>
</evidence>
<dbReference type="EMBL" id="CADEPM010000013">
    <property type="protein sequence ID" value="CAB3411325.1"/>
    <property type="molecule type" value="Genomic_DNA"/>
</dbReference>
<keyword evidence="4 8" id="KW-1133">Transmembrane helix</keyword>
<comment type="similarity">
    <text evidence="6 7">Belongs to the small heat shock protein (HSP20) family.</text>
</comment>
<evidence type="ECO:0000256" key="2">
    <source>
        <dbReference type="ARBA" id="ARBA00006803"/>
    </source>
</evidence>
<feature type="transmembrane region" description="Helical" evidence="8">
    <location>
        <begin position="383"/>
        <end position="407"/>
    </location>
</feature>
<keyword evidence="11" id="KW-1185">Reference proteome</keyword>
<feature type="transmembrane region" description="Helical" evidence="8">
    <location>
        <begin position="297"/>
        <end position="318"/>
    </location>
</feature>
<comment type="subcellular location">
    <subcellularLocation>
        <location evidence="1">Membrane</location>
        <topology evidence="1">Multi-pass membrane protein</topology>
    </subcellularLocation>
</comment>
<dbReference type="OrthoDB" id="1431247at2759"/>
<dbReference type="AlphaFoldDB" id="A0A8S1FBT7"/>
<feature type="domain" description="SHSP" evidence="9">
    <location>
        <begin position="28"/>
        <end position="137"/>
    </location>
</feature>
<dbReference type="PANTHER" id="PTHR47757">
    <property type="entry name" value="SERPENTINE RECEPTOR, CLASS E (EPSILON)-RELATED"/>
    <property type="match status" value="1"/>
</dbReference>
<dbReference type="PROSITE" id="PS01031">
    <property type="entry name" value="SHSP"/>
    <property type="match status" value="1"/>
</dbReference>
<protein>
    <recommendedName>
        <fullName evidence="9">SHSP domain-containing protein</fullName>
    </recommendedName>
</protein>
<reference evidence="10 11" key="1">
    <citation type="submission" date="2020-04" db="EMBL/GenBank/DDBJ databases">
        <authorList>
            <person name="Laetsch R D."/>
            <person name="Stevens L."/>
            <person name="Kumar S."/>
            <person name="Blaxter L. M."/>
        </authorList>
    </citation>
    <scope>NUCLEOTIDE SEQUENCE [LARGE SCALE GENOMIC DNA]</scope>
</reference>
<dbReference type="CDD" id="cd06526">
    <property type="entry name" value="metazoan_ACD"/>
    <property type="match status" value="1"/>
</dbReference>
<gene>
    <name evidence="10" type="ORF">CBOVIS_LOCUS12731</name>
</gene>
<dbReference type="InterPro" id="IPR001436">
    <property type="entry name" value="Alpha-crystallin/sHSP_animal"/>
</dbReference>
<name>A0A8S1FBT7_9PELO</name>
<evidence type="ECO:0000259" key="9">
    <source>
        <dbReference type="PROSITE" id="PS01031"/>
    </source>
</evidence>
<evidence type="ECO:0000256" key="5">
    <source>
        <dbReference type="ARBA" id="ARBA00023136"/>
    </source>
</evidence>
<organism evidence="10 11">
    <name type="scientific">Caenorhabditis bovis</name>
    <dbReference type="NCBI Taxonomy" id="2654633"/>
    <lineage>
        <taxon>Eukaryota</taxon>
        <taxon>Metazoa</taxon>
        <taxon>Ecdysozoa</taxon>
        <taxon>Nematoda</taxon>
        <taxon>Chromadorea</taxon>
        <taxon>Rhabditida</taxon>
        <taxon>Rhabditina</taxon>
        <taxon>Rhabditomorpha</taxon>
        <taxon>Rhabditoidea</taxon>
        <taxon>Rhabditidae</taxon>
        <taxon>Peloderinae</taxon>
        <taxon>Caenorhabditis</taxon>
    </lineage>
</organism>
<accession>A0A8S1FBT7</accession>
<keyword evidence="3 8" id="KW-0812">Transmembrane</keyword>
<proteinExistence type="inferred from homology"/>
<dbReference type="Gene3D" id="2.60.40.790">
    <property type="match status" value="1"/>
</dbReference>
<dbReference type="InterPro" id="IPR004151">
    <property type="entry name" value="7TM_GPCR_serpentine_rcpt_Sre"/>
</dbReference>
<evidence type="ECO:0000256" key="3">
    <source>
        <dbReference type="ARBA" id="ARBA00022692"/>
    </source>
</evidence>
<dbReference type="Pfam" id="PF00011">
    <property type="entry name" value="HSP20"/>
    <property type="match status" value="1"/>
</dbReference>
<comment type="similarity">
    <text evidence="2">Belongs to the nematode receptor-like protein sre family.</text>
</comment>
<dbReference type="GO" id="GO:0007606">
    <property type="term" value="P:sensory perception of chemical stimulus"/>
    <property type="evidence" value="ECO:0007669"/>
    <property type="project" value="InterPro"/>
</dbReference>
<dbReference type="GO" id="GO:0016020">
    <property type="term" value="C:membrane"/>
    <property type="evidence" value="ECO:0007669"/>
    <property type="project" value="UniProtKB-SubCell"/>
</dbReference>
<evidence type="ECO:0000256" key="1">
    <source>
        <dbReference type="ARBA" id="ARBA00004141"/>
    </source>
</evidence>
<dbReference type="Proteomes" id="UP000494206">
    <property type="component" value="Unassembled WGS sequence"/>
</dbReference>
<feature type="transmembrane region" description="Helical" evidence="8">
    <location>
        <begin position="267"/>
        <end position="291"/>
    </location>
</feature>
<comment type="caution">
    <text evidence="10">The sequence shown here is derived from an EMBL/GenBank/DDBJ whole genome shotgun (WGS) entry which is preliminary data.</text>
</comment>
<dbReference type="InterPro" id="IPR053365">
    <property type="entry name" value="Nematode_rcpt-like"/>
</dbReference>
<dbReference type="SUPFAM" id="SSF49764">
    <property type="entry name" value="HSP20-like chaperones"/>
    <property type="match status" value="1"/>
</dbReference>
<evidence type="ECO:0000256" key="7">
    <source>
        <dbReference type="RuleBase" id="RU003616"/>
    </source>
</evidence>